<protein>
    <submittedName>
        <fullName evidence="1">Uncharacterized protein</fullName>
    </submittedName>
</protein>
<dbReference type="OrthoDB" id="893802at2"/>
<name>A0A9X1CAU8_9FLAO</name>
<evidence type="ECO:0000313" key="1">
    <source>
        <dbReference type="EMBL" id="MBP1838550.1"/>
    </source>
</evidence>
<sequence length="155" mass="17684">MKKLLFLFVTVLTLASCDTDDDYYSGYTYEYLPTEAATVPEDMMVSETYEISITYIQPTSCHAFNSLFYYKSTENIEDEDGLEDPVQTEVRTIAVINSVAEGSDTDCEEINEEVETSFTFVPEVAGTYLFKFWVGSDEDGEDIFLEIEREIVDQI</sequence>
<organism evidence="1 3">
    <name type="scientific">Formosa algae</name>
    <dbReference type="NCBI Taxonomy" id="225843"/>
    <lineage>
        <taxon>Bacteria</taxon>
        <taxon>Pseudomonadati</taxon>
        <taxon>Bacteroidota</taxon>
        <taxon>Flavobacteriia</taxon>
        <taxon>Flavobacteriales</taxon>
        <taxon>Flavobacteriaceae</taxon>
        <taxon>Formosa</taxon>
    </lineage>
</organism>
<dbReference type="Proteomes" id="UP001231587">
    <property type="component" value="Unassembled WGS sequence"/>
</dbReference>
<dbReference type="EMBL" id="JAUSUU010000004">
    <property type="protein sequence ID" value="MDQ0335050.1"/>
    <property type="molecule type" value="Genomic_DNA"/>
</dbReference>
<gene>
    <name evidence="1" type="ORF">J2Z56_000446</name>
    <name evidence="2" type="ORF">J2Z57_001496</name>
</gene>
<evidence type="ECO:0000313" key="2">
    <source>
        <dbReference type="EMBL" id="MDQ0335050.1"/>
    </source>
</evidence>
<dbReference type="RefSeq" id="WP_057782567.1">
    <property type="nucleotide sequence ID" value="NZ_JAGGJQ010000001.1"/>
</dbReference>
<dbReference type="AlphaFoldDB" id="A0A9X1CAU8"/>
<comment type="caution">
    <text evidence="1">The sequence shown here is derived from an EMBL/GenBank/DDBJ whole genome shotgun (WGS) entry which is preliminary data.</text>
</comment>
<dbReference type="EMBL" id="JAGGJQ010000001">
    <property type="protein sequence ID" value="MBP1838550.1"/>
    <property type="molecule type" value="Genomic_DNA"/>
</dbReference>
<dbReference type="Proteomes" id="UP001138672">
    <property type="component" value="Unassembled WGS sequence"/>
</dbReference>
<proteinExistence type="predicted"/>
<accession>A0A9X1CAU8</accession>
<evidence type="ECO:0000313" key="4">
    <source>
        <dbReference type="Proteomes" id="UP001231587"/>
    </source>
</evidence>
<keyword evidence="4" id="KW-1185">Reference proteome</keyword>
<evidence type="ECO:0000313" key="3">
    <source>
        <dbReference type="Proteomes" id="UP001138672"/>
    </source>
</evidence>
<reference evidence="1" key="1">
    <citation type="submission" date="2021-03" db="EMBL/GenBank/DDBJ databases">
        <title>Genomic Encyclopedia of Type Strains, Phase IV (KMG-IV): sequencing the most valuable type-strain genomes for metagenomic binning, comparative biology and taxonomic classification.</title>
        <authorList>
            <person name="Goeker M."/>
        </authorList>
    </citation>
    <scope>NUCLEOTIDE SEQUENCE</scope>
    <source>
        <strain evidence="1">DSM 15523</strain>
        <strain evidence="2 4">DSM 16476</strain>
    </source>
</reference>
<dbReference type="PROSITE" id="PS51257">
    <property type="entry name" value="PROKAR_LIPOPROTEIN"/>
    <property type="match status" value="1"/>
</dbReference>